<keyword evidence="1" id="KW-0812">Transmembrane</keyword>
<evidence type="ECO:0000313" key="3">
    <source>
        <dbReference type="Proteomes" id="UP000198569"/>
    </source>
</evidence>
<keyword evidence="1" id="KW-0472">Membrane</keyword>
<evidence type="ECO:0000313" key="2">
    <source>
        <dbReference type="EMBL" id="SDW30779.1"/>
    </source>
</evidence>
<dbReference type="EMBL" id="FNMV01000002">
    <property type="protein sequence ID" value="SDW30779.1"/>
    <property type="molecule type" value="Genomic_DNA"/>
</dbReference>
<sequence length="37" mass="4498">MKNYELQFVVFLCFFLKVGLLGFWGFQSRKKNFDIAY</sequence>
<keyword evidence="3" id="KW-1185">Reference proteome</keyword>
<protein>
    <submittedName>
        <fullName evidence="2">Uncharacterized protein</fullName>
    </submittedName>
</protein>
<reference evidence="3" key="1">
    <citation type="submission" date="2016-10" db="EMBL/GenBank/DDBJ databases">
        <authorList>
            <person name="Varghese N."/>
            <person name="Submissions S."/>
        </authorList>
    </citation>
    <scope>NUCLEOTIDE SEQUENCE [LARGE SCALE GENOMIC DNA]</scope>
    <source>
        <strain evidence="3">DSM 15718</strain>
    </source>
</reference>
<dbReference type="Proteomes" id="UP000198569">
    <property type="component" value="Unassembled WGS sequence"/>
</dbReference>
<accession>A0A1H2SI90</accession>
<feature type="transmembrane region" description="Helical" evidence="1">
    <location>
        <begin position="6"/>
        <end position="26"/>
    </location>
</feature>
<evidence type="ECO:0000256" key="1">
    <source>
        <dbReference type="SAM" id="Phobius"/>
    </source>
</evidence>
<name>A0A1H2SI90_9FLAO</name>
<keyword evidence="1" id="KW-1133">Transmembrane helix</keyword>
<proteinExistence type="predicted"/>
<gene>
    <name evidence="2" type="ORF">SAMN05444338_10274</name>
</gene>
<dbReference type="AlphaFoldDB" id="A0A1H2SI90"/>
<organism evidence="2 3">
    <name type="scientific">Flavobacterium degerlachei</name>
    <dbReference type="NCBI Taxonomy" id="229203"/>
    <lineage>
        <taxon>Bacteria</taxon>
        <taxon>Pseudomonadati</taxon>
        <taxon>Bacteroidota</taxon>
        <taxon>Flavobacteriia</taxon>
        <taxon>Flavobacteriales</taxon>
        <taxon>Flavobacteriaceae</taxon>
        <taxon>Flavobacterium</taxon>
    </lineage>
</organism>
<dbReference type="STRING" id="229203.SAMN05444338_10274"/>